<evidence type="ECO:0000313" key="1">
    <source>
        <dbReference type="EMBL" id="KAI9902304.1"/>
    </source>
</evidence>
<evidence type="ECO:0000313" key="2">
    <source>
        <dbReference type="Proteomes" id="UP001163324"/>
    </source>
</evidence>
<reference evidence="1" key="1">
    <citation type="submission" date="2022-10" db="EMBL/GenBank/DDBJ databases">
        <title>Complete Genome of Trichothecium roseum strain YXFP-22015, a Plant Pathogen Isolated from Citrus.</title>
        <authorList>
            <person name="Wang Y."/>
            <person name="Zhu L."/>
        </authorList>
    </citation>
    <scope>NUCLEOTIDE SEQUENCE</scope>
    <source>
        <strain evidence="1">YXFP-22015</strain>
    </source>
</reference>
<organism evidence="1 2">
    <name type="scientific">Trichothecium roseum</name>
    <dbReference type="NCBI Taxonomy" id="47278"/>
    <lineage>
        <taxon>Eukaryota</taxon>
        <taxon>Fungi</taxon>
        <taxon>Dikarya</taxon>
        <taxon>Ascomycota</taxon>
        <taxon>Pezizomycotina</taxon>
        <taxon>Sordariomycetes</taxon>
        <taxon>Hypocreomycetidae</taxon>
        <taxon>Hypocreales</taxon>
        <taxon>Hypocreales incertae sedis</taxon>
        <taxon>Trichothecium</taxon>
    </lineage>
</organism>
<dbReference type="EMBL" id="CM047941">
    <property type="protein sequence ID" value="KAI9902304.1"/>
    <property type="molecule type" value="Genomic_DNA"/>
</dbReference>
<name>A0ACC0V7E0_9HYPO</name>
<comment type="caution">
    <text evidence="1">The sequence shown here is derived from an EMBL/GenBank/DDBJ whole genome shotgun (WGS) entry which is preliminary data.</text>
</comment>
<gene>
    <name evidence="1" type="ORF">N3K66_001656</name>
</gene>
<accession>A0ACC0V7E0</accession>
<sequence length="361" mass="39723">MAAPTYYDSLADDGVRKTAAQSTKSGRSGTHTEGGPSGSREKLNYDSYGELDEPRSPTVEVAFQEAALARAQQQQQRGAHVSSQARPGEQVRPPVSRRAQAQQNGGTPSSNPYGPSYPVSPPDSGSPTRSNGGGGSSDRNDRSGGRYRRHSRQPSAAETAVTGSGRHDGAESPSRGGATRQKRSSQQTQRAEDPTSAGAGISRLESPTISKSVLQPLQYKMQEYQRHMNEASTEMAHLDAELRALQERRRHVEERFLEAKDKHDDYEKQYEDVDRALRGELTGSITPRVPVTQPPPMQDNMQEPMHQSMQQQQQQQPPPVTSMPPLSNMDTYEKRPISLNSCGTQKLRARDRIRMSLFGGQ</sequence>
<protein>
    <submittedName>
        <fullName evidence="1">Uncharacterized protein</fullName>
    </submittedName>
</protein>
<proteinExistence type="predicted"/>
<keyword evidence="2" id="KW-1185">Reference proteome</keyword>
<dbReference type="Proteomes" id="UP001163324">
    <property type="component" value="Chromosome 2"/>
</dbReference>